<feature type="coiled-coil region" evidence="1">
    <location>
        <begin position="70"/>
        <end position="132"/>
    </location>
</feature>
<feature type="region of interest" description="Disordered" evidence="2">
    <location>
        <begin position="42"/>
        <end position="65"/>
    </location>
</feature>
<proteinExistence type="predicted"/>
<dbReference type="Proteomes" id="UP000317593">
    <property type="component" value="Unassembled WGS sequence"/>
</dbReference>
<dbReference type="AlphaFoldDB" id="A0A521CIU3"/>
<sequence>MKFEFRYESVLSVRQFRKKKEQQRLAACIQQRNVIRKRYRELREQGAASSRNPESESVSVHEVRQDYEQRHQLQKQLWQLRNKRDKLEKEVSKQRKRLVEANRESMILEKLKQRERIKFIEHQQHIEQLQQNEIATQMYNRR</sequence>
<name>A0A521CIU3_9BACT</name>
<evidence type="ECO:0000256" key="1">
    <source>
        <dbReference type="SAM" id="Coils"/>
    </source>
</evidence>
<dbReference type="EMBL" id="FXTH01000006">
    <property type="protein sequence ID" value="SMO59393.1"/>
    <property type="molecule type" value="Genomic_DNA"/>
</dbReference>
<keyword evidence="3" id="KW-0282">Flagellum</keyword>
<evidence type="ECO:0000313" key="3">
    <source>
        <dbReference type="EMBL" id="SMO59393.1"/>
    </source>
</evidence>
<evidence type="ECO:0000256" key="2">
    <source>
        <dbReference type="SAM" id="MobiDB-lite"/>
    </source>
</evidence>
<protein>
    <submittedName>
        <fullName evidence="3">Flagellar export protein FliJ</fullName>
    </submittedName>
</protein>
<evidence type="ECO:0000313" key="4">
    <source>
        <dbReference type="Proteomes" id="UP000317593"/>
    </source>
</evidence>
<keyword evidence="3" id="KW-0966">Cell projection</keyword>
<feature type="compositionally biased region" description="Polar residues" evidence="2">
    <location>
        <begin position="47"/>
        <end position="58"/>
    </location>
</feature>
<reference evidence="3 4" key="1">
    <citation type="submission" date="2017-05" db="EMBL/GenBank/DDBJ databases">
        <authorList>
            <person name="Varghese N."/>
            <person name="Submissions S."/>
        </authorList>
    </citation>
    <scope>NUCLEOTIDE SEQUENCE [LARGE SCALE GENOMIC DNA]</scope>
    <source>
        <strain evidence="3 4">DSM 21194</strain>
    </source>
</reference>
<keyword evidence="3" id="KW-0969">Cilium</keyword>
<gene>
    <name evidence="3" type="ORF">SAMN06265218_106111</name>
</gene>
<dbReference type="InterPro" id="IPR053716">
    <property type="entry name" value="Flag_assembly_chemotaxis_eff"/>
</dbReference>
<dbReference type="Gene3D" id="1.10.287.1700">
    <property type="match status" value="1"/>
</dbReference>
<keyword evidence="4" id="KW-1185">Reference proteome</keyword>
<dbReference type="RefSeq" id="WP_142714104.1">
    <property type="nucleotide sequence ID" value="NZ_FXTH01000006.1"/>
</dbReference>
<organism evidence="3 4">
    <name type="scientific">Fodinibius sediminis</name>
    <dbReference type="NCBI Taxonomy" id="1214077"/>
    <lineage>
        <taxon>Bacteria</taxon>
        <taxon>Pseudomonadati</taxon>
        <taxon>Balneolota</taxon>
        <taxon>Balneolia</taxon>
        <taxon>Balneolales</taxon>
        <taxon>Balneolaceae</taxon>
        <taxon>Fodinibius</taxon>
    </lineage>
</organism>
<accession>A0A521CIU3</accession>
<keyword evidence="1" id="KW-0175">Coiled coil</keyword>